<sequence>MNDDPQFRIVNNGNYYYDDISISLSCPRGQYYLLIYITGGIIEAGVNLTNYIIPSMSALVPINITAGISISGNYDTQYIKDEFYFNDTLYVYGFLNWDNGTTFAGQLVN</sequence>
<reference evidence="1" key="1">
    <citation type="journal article" date="2014" name="Front. Microbiol.">
        <title>High frequency of phylogenetically diverse reductive dehalogenase-homologous genes in deep subseafloor sedimentary metagenomes.</title>
        <authorList>
            <person name="Kawai M."/>
            <person name="Futagami T."/>
            <person name="Toyoda A."/>
            <person name="Takaki Y."/>
            <person name="Nishi S."/>
            <person name="Hori S."/>
            <person name="Arai W."/>
            <person name="Tsubouchi T."/>
            <person name="Morono Y."/>
            <person name="Uchiyama I."/>
            <person name="Ito T."/>
            <person name="Fujiyama A."/>
            <person name="Inagaki F."/>
            <person name="Takami H."/>
        </authorList>
    </citation>
    <scope>NUCLEOTIDE SEQUENCE</scope>
    <source>
        <strain evidence="1">Expedition CK06-06</strain>
    </source>
</reference>
<name>X1E447_9ZZZZ</name>
<protein>
    <submittedName>
        <fullName evidence="1">Uncharacterized protein</fullName>
    </submittedName>
</protein>
<accession>X1E447</accession>
<evidence type="ECO:0000313" key="1">
    <source>
        <dbReference type="EMBL" id="GAH15180.1"/>
    </source>
</evidence>
<organism evidence="1">
    <name type="scientific">marine sediment metagenome</name>
    <dbReference type="NCBI Taxonomy" id="412755"/>
    <lineage>
        <taxon>unclassified sequences</taxon>
        <taxon>metagenomes</taxon>
        <taxon>ecological metagenomes</taxon>
    </lineage>
</organism>
<dbReference type="EMBL" id="BART01031510">
    <property type="protein sequence ID" value="GAH15180.1"/>
    <property type="molecule type" value="Genomic_DNA"/>
</dbReference>
<proteinExistence type="predicted"/>
<comment type="caution">
    <text evidence="1">The sequence shown here is derived from an EMBL/GenBank/DDBJ whole genome shotgun (WGS) entry which is preliminary data.</text>
</comment>
<feature type="non-terminal residue" evidence="1">
    <location>
        <position position="109"/>
    </location>
</feature>
<gene>
    <name evidence="1" type="ORF">S01H4_54722</name>
</gene>
<dbReference type="AlphaFoldDB" id="X1E447"/>